<feature type="transmembrane region" description="Helical" evidence="1">
    <location>
        <begin position="111"/>
        <end position="130"/>
    </location>
</feature>
<evidence type="ECO:0000256" key="1">
    <source>
        <dbReference type="SAM" id="Phobius"/>
    </source>
</evidence>
<sequence length="456" mass="49361">MWSSLLRRRTYLLDAVRTRLWPLPVMAIVAAIAAGVLLPRLDEARDSTLRPALGGFLFGGGPAAARELLSAIAGSLVTVTSLTFSLTVVTLQLASSQFSPRLLRTFARDRFVQSTLGLFLATFVYAITVLRTVRDDSGDGGFVPRISVTVSYLLVLASVIGLILFLAHLVREIRVESMIYTVRTDAVETARTSFDELDELDDETGGPLPDPPPTATALHACSTGFLVALDHAALTAAASGCDAVILVDVMPGEWMVTGSPVAFAWPAEEARQLDDDQFDTLRRCLASAITTGDERTPVQDVGYGLRQLTDVAVKALSPGINDPTTAIHVLDHSASLLCELVVRRLGSTALCDDDGVVRVVVRRPDLAALLELAIGQPRHYGAAEVAVLSRLLWLLREVGWRSRRDEDNAVILGQLHRVQATAAAQDFDAADRERLERLVSDVHDALAGRWRPSDRG</sequence>
<accession>A0ABT3SQE4</accession>
<feature type="transmembrane region" description="Helical" evidence="1">
    <location>
        <begin position="150"/>
        <end position="170"/>
    </location>
</feature>
<dbReference type="Proteomes" id="UP001300745">
    <property type="component" value="Unassembled WGS sequence"/>
</dbReference>
<keyword evidence="1" id="KW-0472">Membrane</keyword>
<dbReference type="RefSeq" id="WP_266001385.1">
    <property type="nucleotide sequence ID" value="NZ_JAPJDN010000082.1"/>
</dbReference>
<gene>
    <name evidence="2" type="ORF">ORI27_32595</name>
</gene>
<evidence type="ECO:0000313" key="3">
    <source>
        <dbReference type="Proteomes" id="UP001300745"/>
    </source>
</evidence>
<evidence type="ECO:0000313" key="2">
    <source>
        <dbReference type="EMBL" id="MCX2941428.1"/>
    </source>
</evidence>
<dbReference type="Pfam" id="PF10011">
    <property type="entry name" value="DUF2254"/>
    <property type="match status" value="1"/>
</dbReference>
<dbReference type="InterPro" id="IPR018723">
    <property type="entry name" value="DUF2254_membrane"/>
</dbReference>
<keyword evidence="1" id="KW-0812">Transmembrane</keyword>
<dbReference type="EMBL" id="JAPJDO010000082">
    <property type="protein sequence ID" value="MCX2941428.1"/>
    <property type="molecule type" value="Genomic_DNA"/>
</dbReference>
<keyword evidence="3" id="KW-1185">Reference proteome</keyword>
<feature type="transmembrane region" description="Helical" evidence="1">
    <location>
        <begin position="20"/>
        <end position="38"/>
    </location>
</feature>
<comment type="caution">
    <text evidence="2">The sequence shown here is derived from an EMBL/GenBank/DDBJ whole genome shotgun (WGS) entry which is preliminary data.</text>
</comment>
<reference evidence="2 3" key="1">
    <citation type="submission" date="2022-11" db="EMBL/GenBank/DDBJ databases">
        <title>Mycobacterium sp. nov.</title>
        <authorList>
            <person name="Papic B."/>
            <person name="Spicic S."/>
            <person name="Duvnjak S."/>
        </authorList>
    </citation>
    <scope>NUCLEOTIDE SEQUENCE [LARGE SCALE GENOMIC DNA]</scope>
    <source>
        <strain evidence="2 3">CVI_P4</strain>
    </source>
</reference>
<name>A0ABT3SQE4_9MYCO</name>
<feature type="transmembrane region" description="Helical" evidence="1">
    <location>
        <begin position="68"/>
        <end position="91"/>
    </location>
</feature>
<keyword evidence="1" id="KW-1133">Transmembrane helix</keyword>
<protein>
    <submittedName>
        <fullName evidence="2">DUF2254 domain-containing protein</fullName>
    </submittedName>
</protein>
<organism evidence="2 3">
    <name type="scientific">Mycobacterium pinniadriaticum</name>
    <dbReference type="NCBI Taxonomy" id="2994102"/>
    <lineage>
        <taxon>Bacteria</taxon>
        <taxon>Bacillati</taxon>
        <taxon>Actinomycetota</taxon>
        <taxon>Actinomycetes</taxon>
        <taxon>Mycobacteriales</taxon>
        <taxon>Mycobacteriaceae</taxon>
        <taxon>Mycobacterium</taxon>
    </lineage>
</organism>
<proteinExistence type="predicted"/>